<proteinExistence type="predicted"/>
<dbReference type="Pfam" id="PF04937">
    <property type="entry name" value="DUF659"/>
    <property type="match status" value="1"/>
</dbReference>
<dbReference type="EMBL" id="JAUESC010000384">
    <property type="protein sequence ID" value="KAK0583374.1"/>
    <property type="molecule type" value="Genomic_DNA"/>
</dbReference>
<dbReference type="InterPro" id="IPR007021">
    <property type="entry name" value="DUF659"/>
</dbReference>
<reference evidence="2" key="1">
    <citation type="journal article" date="2022" name="Plant J.">
        <title>Strategies of tolerance reflected in two North American maple genomes.</title>
        <authorList>
            <person name="McEvoy S.L."/>
            <person name="Sezen U.U."/>
            <person name="Trouern-Trend A."/>
            <person name="McMahon S.M."/>
            <person name="Schaberg P.G."/>
            <person name="Yang J."/>
            <person name="Wegrzyn J.L."/>
            <person name="Swenson N.G."/>
        </authorList>
    </citation>
    <scope>NUCLEOTIDE SEQUENCE</scope>
    <source>
        <strain evidence="2">NS2018</strain>
    </source>
</reference>
<dbReference type="PANTHER" id="PTHR32166:SF123">
    <property type="entry name" value="BED-TYPE DOMAIN-CONTAINING PROTEIN"/>
    <property type="match status" value="1"/>
</dbReference>
<sequence>MPYLVDLLRSVAEFGPSYEVPSTSALTSQLIPGIYKEVEEHIGNVKKLFTTTGCTLVMYDVVENSKIVCFNVFAYTPAGFIYIDKIAVPEQGMTSCSLMKTICFMIESLGPENVVQCFFDIGQIMYSLNEYNIFLSVQGMFCRKYPWIFLHENASNRLIVDNKSNSNKEYNDGPGMTQMAIEFFVLRKILEVEKELQALQLPIASESCEGPSREEVVAEIVDKAIHSTEFSSRVRTSLAEDTKMREGLRRLTILYPREEQEALSEQLQLYRMKVPELFSATAMKMLNTIHPRKWWECFGDPCPILQKLAVRIMSQTYSAPLRQLVFQPNNPVDELRMNMLLMEEFGMVKSQINLEPTHLVRISKLPEYTDEYVQKYLVDNKRFYYAQPGLLLMHKPNHIIDEIFGK</sequence>
<reference evidence="2" key="2">
    <citation type="submission" date="2023-06" db="EMBL/GenBank/DDBJ databases">
        <authorList>
            <person name="Swenson N.G."/>
            <person name="Wegrzyn J.L."/>
            <person name="Mcevoy S.L."/>
        </authorList>
    </citation>
    <scope>NUCLEOTIDE SEQUENCE</scope>
    <source>
        <strain evidence="2">NS2018</strain>
        <tissue evidence="2">Leaf</tissue>
    </source>
</reference>
<evidence type="ECO:0000313" key="3">
    <source>
        <dbReference type="Proteomes" id="UP001168877"/>
    </source>
</evidence>
<accession>A0AA39VEQ6</accession>
<name>A0AA39VEQ6_ACESA</name>
<dbReference type="Proteomes" id="UP001168877">
    <property type="component" value="Unassembled WGS sequence"/>
</dbReference>
<protein>
    <recommendedName>
        <fullName evidence="1">DUF659 domain-containing protein</fullName>
    </recommendedName>
</protein>
<feature type="domain" description="DUF659" evidence="1">
    <location>
        <begin position="21"/>
        <end position="127"/>
    </location>
</feature>
<evidence type="ECO:0000259" key="1">
    <source>
        <dbReference type="Pfam" id="PF04937"/>
    </source>
</evidence>
<evidence type="ECO:0000313" key="2">
    <source>
        <dbReference type="EMBL" id="KAK0583374.1"/>
    </source>
</evidence>
<comment type="caution">
    <text evidence="2">The sequence shown here is derived from an EMBL/GenBank/DDBJ whole genome shotgun (WGS) entry which is preliminary data.</text>
</comment>
<keyword evidence="3" id="KW-1185">Reference proteome</keyword>
<organism evidence="2 3">
    <name type="scientific">Acer saccharum</name>
    <name type="common">Sugar maple</name>
    <dbReference type="NCBI Taxonomy" id="4024"/>
    <lineage>
        <taxon>Eukaryota</taxon>
        <taxon>Viridiplantae</taxon>
        <taxon>Streptophyta</taxon>
        <taxon>Embryophyta</taxon>
        <taxon>Tracheophyta</taxon>
        <taxon>Spermatophyta</taxon>
        <taxon>Magnoliopsida</taxon>
        <taxon>eudicotyledons</taxon>
        <taxon>Gunneridae</taxon>
        <taxon>Pentapetalae</taxon>
        <taxon>rosids</taxon>
        <taxon>malvids</taxon>
        <taxon>Sapindales</taxon>
        <taxon>Sapindaceae</taxon>
        <taxon>Hippocastanoideae</taxon>
        <taxon>Acereae</taxon>
        <taxon>Acer</taxon>
    </lineage>
</organism>
<dbReference type="PANTHER" id="PTHR32166">
    <property type="entry name" value="OSJNBA0013A04.12 PROTEIN"/>
    <property type="match status" value="1"/>
</dbReference>
<gene>
    <name evidence="2" type="ORF">LWI29_036289</name>
</gene>
<dbReference type="AlphaFoldDB" id="A0AA39VEQ6"/>